<evidence type="ECO:0000313" key="24">
    <source>
        <dbReference type="Proteomes" id="UP000507470"/>
    </source>
</evidence>
<evidence type="ECO:0000256" key="10">
    <source>
        <dbReference type="ARBA" id="ARBA00047672"/>
    </source>
</evidence>
<dbReference type="PANTHER" id="PTHR44229:SF4">
    <property type="entry name" value="15-HYDROXYPROSTAGLANDIN DEHYDROGENASE [NAD(+)]"/>
    <property type="match status" value="1"/>
</dbReference>
<comment type="similarity">
    <text evidence="1 22">Belongs to the short-chain dehydrogenases/reductases (SDR) family.</text>
</comment>
<dbReference type="SUPFAM" id="SSF51735">
    <property type="entry name" value="NAD(P)-binding Rossmann-fold domains"/>
    <property type="match status" value="1"/>
</dbReference>
<comment type="catalytic activity">
    <reaction evidence="15">
        <text>resolvin D2 + NAD(+) = 7-oxoresolvin D2 + NADH + H(+)</text>
        <dbReference type="Rhea" id="RHEA:53584"/>
        <dbReference type="ChEBI" id="CHEBI:15378"/>
        <dbReference type="ChEBI" id="CHEBI:57540"/>
        <dbReference type="ChEBI" id="CHEBI:57945"/>
        <dbReference type="ChEBI" id="CHEBI:133367"/>
        <dbReference type="ChEBI" id="CHEBI:137497"/>
    </reaction>
    <physiologicalReaction direction="left-to-right" evidence="15">
        <dbReference type="Rhea" id="RHEA:53585"/>
    </physiologicalReaction>
</comment>
<comment type="catalytic activity">
    <reaction evidence="13">
        <text>(11R)-hydroxy-(5Z,8Z,12E,14Z)-eicosatetraenoate + NAD(+) = 11-oxo-(5Z,8Z,12E,14Z)-eicosatetraenoate + NADH + H(+)</text>
        <dbReference type="Rhea" id="RHEA:48640"/>
        <dbReference type="ChEBI" id="CHEBI:15378"/>
        <dbReference type="ChEBI" id="CHEBI:57540"/>
        <dbReference type="ChEBI" id="CHEBI:57945"/>
        <dbReference type="ChEBI" id="CHEBI:78836"/>
        <dbReference type="ChEBI" id="CHEBI:90697"/>
    </reaction>
    <physiologicalReaction direction="left-to-right" evidence="13">
        <dbReference type="Rhea" id="RHEA:48641"/>
    </physiologicalReaction>
</comment>
<evidence type="ECO:0000256" key="14">
    <source>
        <dbReference type="ARBA" id="ARBA00048170"/>
    </source>
</evidence>
<dbReference type="OrthoDB" id="6045940at2759"/>
<dbReference type="PANTHER" id="PTHR44229">
    <property type="entry name" value="15-HYDROXYPROSTAGLANDIN DEHYDROGENASE [NAD(+)]"/>
    <property type="match status" value="1"/>
</dbReference>
<comment type="catalytic activity">
    <reaction evidence="16">
        <text>lipoxin A4 + NAD(+) = 15-oxo-(5S,6R)-dihydroxy-(7E,9E,11Z,13E)-eicosatetraenoate + NADH + H(+)</text>
        <dbReference type="Rhea" id="RHEA:41572"/>
        <dbReference type="ChEBI" id="CHEBI:15378"/>
        <dbReference type="ChEBI" id="CHEBI:57540"/>
        <dbReference type="ChEBI" id="CHEBI:57945"/>
        <dbReference type="ChEBI" id="CHEBI:67026"/>
        <dbReference type="ChEBI" id="CHEBI:78311"/>
    </reaction>
    <physiologicalReaction direction="left-to-right" evidence="16">
        <dbReference type="Rhea" id="RHEA:41573"/>
    </physiologicalReaction>
</comment>
<protein>
    <recommendedName>
        <fullName evidence="5">15-hydroxyprostaglandin dehydrogenase [NAD(+)]</fullName>
        <ecNumber evidence="3">1.1.1.141</ecNumber>
        <ecNumber evidence="4">1.1.1.232</ecNumber>
    </recommendedName>
    <alternativeName>
        <fullName evidence="7">Eicosanoid/docosanoid dehydrogenase [NAD(+)]</fullName>
    </alternativeName>
    <alternativeName>
        <fullName evidence="6">Prostaglandin dehydrogenase 1</fullName>
    </alternativeName>
</protein>
<evidence type="ECO:0000256" key="20">
    <source>
        <dbReference type="ARBA" id="ARBA00049151"/>
    </source>
</evidence>
<dbReference type="GO" id="GO:0047034">
    <property type="term" value="F:15-hydroxyicosatetraenoate dehydrogenase activity"/>
    <property type="evidence" value="ECO:0007669"/>
    <property type="project" value="UniProtKB-EC"/>
</dbReference>
<dbReference type="InterPro" id="IPR020904">
    <property type="entry name" value="Sc_DH/Rdtase_CS"/>
</dbReference>
<evidence type="ECO:0000256" key="22">
    <source>
        <dbReference type="RuleBase" id="RU000363"/>
    </source>
</evidence>
<dbReference type="InterPro" id="IPR002347">
    <property type="entry name" value="SDR_fam"/>
</dbReference>
<comment type="catalytic activity">
    <reaction evidence="18">
        <text>prostaglandin E2 + NAD(+) = 15-oxoprostaglandin E2 + NADH + H(+)</text>
        <dbReference type="Rhea" id="RHEA:11876"/>
        <dbReference type="ChEBI" id="CHEBI:15378"/>
        <dbReference type="ChEBI" id="CHEBI:57400"/>
        <dbReference type="ChEBI" id="CHEBI:57540"/>
        <dbReference type="ChEBI" id="CHEBI:57945"/>
        <dbReference type="ChEBI" id="CHEBI:606564"/>
        <dbReference type="EC" id="1.1.1.141"/>
    </reaction>
    <physiologicalReaction direction="left-to-right" evidence="18">
        <dbReference type="Rhea" id="RHEA:11877"/>
    </physiologicalReaction>
</comment>
<dbReference type="Proteomes" id="UP000507470">
    <property type="component" value="Unassembled WGS sequence"/>
</dbReference>
<comment type="function">
    <text evidence="8">Catalyzes the NAD-dependent dehydrogenation (oxidation) of a broad array of hydroxylated polyunsaturated fatty acids (mainly eicosanoids and docosanoids, including prostaglandins, lipoxins and resolvins), yielding their corresponding keto (oxo) metabolites. Decreases the levels of the pro-proliferative prostaglandins such as prostaglandin E2 (whose activity is increased in cancer because of an increase in the expression of cyclooxygenase 2) and generates oxo-fatty acid products that can profoundly influence cell function by abrogating pro-inflammatory cytokine expression. Converts resolvins E1, D1 and D2 to their oxo products, which represents a mode of resolvin inactivation. Resolvin E1 plays important roles during the resolution phase of acute inflammation, while resolvins D1 and D2 have a unique role in obesity-induced adipose inflammation.</text>
</comment>
<comment type="catalytic activity">
    <reaction evidence="17">
        <text>prostaglandin A1 + NAD(+) = 15-oxo-prostaglandin A1 + NADH + H(+)</text>
        <dbReference type="Rhea" id="RHEA:41263"/>
        <dbReference type="ChEBI" id="CHEBI:15378"/>
        <dbReference type="ChEBI" id="CHEBI:57398"/>
        <dbReference type="ChEBI" id="CHEBI:57540"/>
        <dbReference type="ChEBI" id="CHEBI:57945"/>
        <dbReference type="ChEBI" id="CHEBI:85072"/>
    </reaction>
    <physiologicalReaction direction="left-to-right" evidence="17">
        <dbReference type="Rhea" id="RHEA:41264"/>
    </physiologicalReaction>
</comment>
<reference evidence="23 24" key="1">
    <citation type="submission" date="2020-06" db="EMBL/GenBank/DDBJ databases">
        <authorList>
            <person name="Li R."/>
            <person name="Bekaert M."/>
        </authorList>
    </citation>
    <scope>NUCLEOTIDE SEQUENCE [LARGE SCALE GENOMIC DNA]</scope>
    <source>
        <strain evidence="24">wild</strain>
    </source>
</reference>
<evidence type="ECO:0000256" key="18">
    <source>
        <dbReference type="ARBA" id="ARBA00048739"/>
    </source>
</evidence>
<comment type="catalytic activity">
    <reaction evidence="20">
        <text>(15S)-hydroxy-(5Z,8Z,11Z,13E)-eicosatetraenoate + NAD(+) = 15-oxo-(5Z,8Z,11Z,13E)-eicosatetraenoate + NADH + H(+)</text>
        <dbReference type="Rhea" id="RHEA:23260"/>
        <dbReference type="ChEBI" id="CHEBI:15378"/>
        <dbReference type="ChEBI" id="CHEBI:57409"/>
        <dbReference type="ChEBI" id="CHEBI:57410"/>
        <dbReference type="ChEBI" id="CHEBI:57540"/>
        <dbReference type="ChEBI" id="CHEBI:57945"/>
        <dbReference type="EC" id="1.1.1.232"/>
    </reaction>
    <physiologicalReaction direction="left-to-right" evidence="20">
        <dbReference type="Rhea" id="RHEA:23261"/>
    </physiologicalReaction>
</comment>
<evidence type="ECO:0000256" key="15">
    <source>
        <dbReference type="ARBA" id="ARBA00048393"/>
    </source>
</evidence>
<comment type="catalytic activity">
    <reaction evidence="12">
        <text>15-oxo-(5S,6R)-dihydroxy-(7E,9E,11Z)-eicosatrienoate + NADH + H(+) = (5S,6R,15S)-trihydroxy-(7E,9E,11Z)-eicosatrienoate + NAD(+)</text>
        <dbReference type="Rhea" id="RHEA:41596"/>
        <dbReference type="ChEBI" id="CHEBI:15378"/>
        <dbReference type="ChEBI" id="CHEBI:57540"/>
        <dbReference type="ChEBI" id="CHEBI:57945"/>
        <dbReference type="ChEBI" id="CHEBI:78325"/>
        <dbReference type="ChEBI" id="CHEBI:78329"/>
    </reaction>
    <physiologicalReaction direction="left-to-right" evidence="12">
        <dbReference type="Rhea" id="RHEA:41597"/>
    </physiologicalReaction>
</comment>
<evidence type="ECO:0000256" key="13">
    <source>
        <dbReference type="ARBA" id="ARBA00048144"/>
    </source>
</evidence>
<evidence type="ECO:0000256" key="5">
    <source>
        <dbReference type="ARBA" id="ARBA00040276"/>
    </source>
</evidence>
<evidence type="ECO:0000256" key="17">
    <source>
        <dbReference type="ARBA" id="ARBA00048611"/>
    </source>
</evidence>
<proteinExistence type="inferred from homology"/>
<evidence type="ECO:0000256" key="19">
    <source>
        <dbReference type="ARBA" id="ARBA00048921"/>
    </source>
</evidence>
<dbReference type="InterPro" id="IPR036291">
    <property type="entry name" value="NAD(P)-bd_dom_sf"/>
</dbReference>
<dbReference type="EMBL" id="CACVKT020002934">
    <property type="protein sequence ID" value="CAC5380751.1"/>
    <property type="molecule type" value="Genomic_DNA"/>
</dbReference>
<dbReference type="PROSITE" id="PS00061">
    <property type="entry name" value="ADH_SHORT"/>
    <property type="match status" value="1"/>
</dbReference>
<evidence type="ECO:0000256" key="1">
    <source>
        <dbReference type="ARBA" id="ARBA00006484"/>
    </source>
</evidence>
<keyword evidence="24" id="KW-1185">Reference proteome</keyword>
<evidence type="ECO:0000256" key="6">
    <source>
        <dbReference type="ARBA" id="ARBA00041812"/>
    </source>
</evidence>
<dbReference type="Gene3D" id="3.40.50.720">
    <property type="entry name" value="NAD(P)-binding Rossmann-like Domain"/>
    <property type="match status" value="1"/>
</dbReference>
<dbReference type="EC" id="1.1.1.232" evidence="4"/>
<sequence length="342" mass="38476">MKENVGVRRYQIILPTSKPKSKKVSELPAADMNLKPAYLKTKPEPLILPDDVTNIFNHDYLFMSLQNEYKWLNTESKHFLQQIYNSIFNSKMTVAIVTGGAKGLGKAFCEALLKRSYKVCFCDVDTDEGENTQKYFAKQYGNGNVYFQKCDVRSENDFTVMFNGVLQKYSSIDLIVNNAGIIHETQWRKCIDINLNGVIQGSMLAIDHMKQGGGVIVNVSSLSGVLPTLYAPVYSATKAAVINFTRSWAMNPAVNQNSIRMVTMCPAFADTDIIKDTKEEQFQGKQFVDPFLEKLGIMPLERVTEGFLKVLDDQDNNGKSLIVTANVMNYVTFPDPLKPENK</sequence>
<evidence type="ECO:0000256" key="7">
    <source>
        <dbReference type="ARBA" id="ARBA00042026"/>
    </source>
</evidence>
<dbReference type="AlphaFoldDB" id="A0A6J8BBK1"/>
<comment type="catalytic activity">
    <reaction evidence="14">
        <text>resolvin D1 + NAD(+) = 17-oxoresolvin D1 + NADH + H(+)</text>
        <dbReference type="Rhea" id="RHEA:50128"/>
        <dbReference type="ChEBI" id="CHEBI:15378"/>
        <dbReference type="ChEBI" id="CHEBI:57540"/>
        <dbReference type="ChEBI" id="CHEBI:57945"/>
        <dbReference type="ChEBI" id="CHEBI:132079"/>
        <dbReference type="ChEBI" id="CHEBI:132081"/>
    </reaction>
    <physiologicalReaction direction="left-to-right" evidence="14">
        <dbReference type="Rhea" id="RHEA:50129"/>
    </physiologicalReaction>
</comment>
<dbReference type="Pfam" id="PF00106">
    <property type="entry name" value="adh_short"/>
    <property type="match status" value="1"/>
</dbReference>
<comment type="catalytic activity">
    <reaction evidence="19">
        <text>resolvin D2 + NAD(+) = 16-oxoresolvin D2 + NADH + H(+)</text>
        <dbReference type="Rhea" id="RHEA:53588"/>
        <dbReference type="ChEBI" id="CHEBI:15378"/>
        <dbReference type="ChEBI" id="CHEBI:57540"/>
        <dbReference type="ChEBI" id="CHEBI:57945"/>
        <dbReference type="ChEBI" id="CHEBI:133367"/>
        <dbReference type="ChEBI" id="CHEBI:137498"/>
    </reaction>
    <physiologicalReaction direction="left-to-right" evidence="19">
        <dbReference type="Rhea" id="RHEA:53589"/>
    </physiologicalReaction>
</comment>
<dbReference type="EC" id="1.1.1.141" evidence="3"/>
<organism evidence="23 24">
    <name type="scientific">Mytilus coruscus</name>
    <name type="common">Sea mussel</name>
    <dbReference type="NCBI Taxonomy" id="42192"/>
    <lineage>
        <taxon>Eukaryota</taxon>
        <taxon>Metazoa</taxon>
        <taxon>Spiralia</taxon>
        <taxon>Lophotrochozoa</taxon>
        <taxon>Mollusca</taxon>
        <taxon>Bivalvia</taxon>
        <taxon>Autobranchia</taxon>
        <taxon>Pteriomorphia</taxon>
        <taxon>Mytilida</taxon>
        <taxon>Mytiloidea</taxon>
        <taxon>Mytilidae</taxon>
        <taxon>Mytilinae</taxon>
        <taxon>Mytilus</taxon>
    </lineage>
</organism>
<comment type="catalytic activity">
    <reaction evidence="21">
        <text>resolvin E1 + NAD(+) = 18-oxo-resolvin E1 + NADH + H(+)</text>
        <dbReference type="Rhea" id="RHEA:49244"/>
        <dbReference type="ChEBI" id="CHEBI:15378"/>
        <dbReference type="ChEBI" id="CHEBI:57540"/>
        <dbReference type="ChEBI" id="CHEBI:57945"/>
        <dbReference type="ChEBI" id="CHEBI:91000"/>
        <dbReference type="ChEBI" id="CHEBI:91001"/>
    </reaction>
    <physiologicalReaction direction="left-to-right" evidence="21">
        <dbReference type="Rhea" id="RHEA:49245"/>
    </physiologicalReaction>
</comment>
<dbReference type="GO" id="GO:0005737">
    <property type="term" value="C:cytoplasm"/>
    <property type="evidence" value="ECO:0007669"/>
    <property type="project" value="TreeGrafter"/>
</dbReference>
<evidence type="ECO:0000256" key="3">
    <source>
        <dbReference type="ARBA" id="ARBA00038968"/>
    </source>
</evidence>
<gene>
    <name evidence="23" type="ORF">MCOR_16696</name>
</gene>
<name>A0A6J8BBK1_MYTCO</name>
<evidence type="ECO:0000256" key="12">
    <source>
        <dbReference type="ARBA" id="ARBA00048140"/>
    </source>
</evidence>
<dbReference type="PRINTS" id="PR00080">
    <property type="entry name" value="SDRFAMILY"/>
</dbReference>
<dbReference type="GO" id="GO:0016404">
    <property type="term" value="F:15-hydroxyprostaglandin dehydrogenase (NAD+) activity"/>
    <property type="evidence" value="ECO:0007669"/>
    <property type="project" value="UniProtKB-EC"/>
</dbReference>
<comment type="catalytic activity">
    <reaction evidence="9">
        <text>prostaglandin E1 + NAD(+) = 15-oxoprostaglandin E1 + NADH + H(+)</text>
        <dbReference type="Rhea" id="RHEA:16477"/>
        <dbReference type="ChEBI" id="CHEBI:15378"/>
        <dbReference type="ChEBI" id="CHEBI:57397"/>
        <dbReference type="ChEBI" id="CHEBI:57401"/>
        <dbReference type="ChEBI" id="CHEBI:57540"/>
        <dbReference type="ChEBI" id="CHEBI:57945"/>
    </reaction>
    <physiologicalReaction direction="left-to-right" evidence="9">
        <dbReference type="Rhea" id="RHEA:16478"/>
    </physiologicalReaction>
</comment>
<accession>A0A6J8BBK1</accession>
<evidence type="ECO:0000256" key="21">
    <source>
        <dbReference type="ARBA" id="ARBA00049188"/>
    </source>
</evidence>
<evidence type="ECO:0000256" key="9">
    <source>
        <dbReference type="ARBA" id="ARBA00047325"/>
    </source>
</evidence>
<dbReference type="PRINTS" id="PR00081">
    <property type="entry name" value="GDHRDH"/>
</dbReference>
<comment type="catalytic activity">
    <reaction evidence="10">
        <text>resolvin D1 + NAD(+) = 8-oxoresolvin D1 + NADH + H(+)</text>
        <dbReference type="Rhea" id="RHEA:50124"/>
        <dbReference type="ChEBI" id="CHEBI:15378"/>
        <dbReference type="ChEBI" id="CHEBI:57540"/>
        <dbReference type="ChEBI" id="CHEBI:57945"/>
        <dbReference type="ChEBI" id="CHEBI:132079"/>
        <dbReference type="ChEBI" id="CHEBI:132080"/>
    </reaction>
    <physiologicalReaction direction="left-to-right" evidence="10">
        <dbReference type="Rhea" id="RHEA:50125"/>
    </physiologicalReaction>
</comment>
<keyword evidence="2 23" id="KW-0560">Oxidoreductase</keyword>
<evidence type="ECO:0000256" key="8">
    <source>
        <dbReference type="ARBA" id="ARBA00045705"/>
    </source>
</evidence>
<evidence type="ECO:0000256" key="4">
    <source>
        <dbReference type="ARBA" id="ARBA00039060"/>
    </source>
</evidence>
<comment type="catalytic activity">
    <reaction evidence="11">
        <text>14-hydroxy-(4Z,7Z,10Z,12E,16Z,19Z)-docosahexaenoate + NAD(+) = 14-oxo-(4Z,7Z,10Z,12E,16Z,19Z)-docosahexaenoate + NADH + H(+)</text>
        <dbReference type="Rhea" id="RHEA:48952"/>
        <dbReference type="ChEBI" id="CHEBI:15378"/>
        <dbReference type="ChEBI" id="CHEBI:57540"/>
        <dbReference type="ChEBI" id="CHEBI:57945"/>
        <dbReference type="ChEBI" id="CHEBI:90866"/>
        <dbReference type="ChEBI" id="CHEBI:90867"/>
    </reaction>
    <physiologicalReaction direction="left-to-right" evidence="11">
        <dbReference type="Rhea" id="RHEA:48953"/>
    </physiologicalReaction>
</comment>
<evidence type="ECO:0000313" key="23">
    <source>
        <dbReference type="EMBL" id="CAC5380751.1"/>
    </source>
</evidence>
<evidence type="ECO:0000256" key="2">
    <source>
        <dbReference type="ARBA" id="ARBA00023002"/>
    </source>
</evidence>
<evidence type="ECO:0000256" key="16">
    <source>
        <dbReference type="ARBA" id="ARBA00048535"/>
    </source>
</evidence>
<evidence type="ECO:0000256" key="11">
    <source>
        <dbReference type="ARBA" id="ARBA00048008"/>
    </source>
</evidence>